<keyword evidence="2" id="KW-0238">DNA-binding</keyword>
<name>A0A5C6LTB3_9BACT</name>
<dbReference type="InterPro" id="IPR020449">
    <property type="entry name" value="Tscrpt_reg_AraC-type_HTH"/>
</dbReference>
<keyword evidence="6" id="KW-1185">Reference proteome</keyword>
<dbReference type="OrthoDB" id="1096411at2"/>
<dbReference type="GO" id="GO:0043565">
    <property type="term" value="F:sequence-specific DNA binding"/>
    <property type="evidence" value="ECO:0007669"/>
    <property type="project" value="InterPro"/>
</dbReference>
<dbReference type="Gene3D" id="1.10.10.60">
    <property type="entry name" value="Homeodomain-like"/>
    <property type="match status" value="1"/>
</dbReference>
<dbReference type="SUPFAM" id="SSF46689">
    <property type="entry name" value="Homeodomain-like"/>
    <property type="match status" value="1"/>
</dbReference>
<protein>
    <submittedName>
        <fullName evidence="5">Helix-turn-helix domain-containing protein</fullName>
    </submittedName>
</protein>
<dbReference type="Pfam" id="PF12833">
    <property type="entry name" value="HTH_18"/>
    <property type="match status" value="1"/>
</dbReference>
<evidence type="ECO:0000259" key="4">
    <source>
        <dbReference type="PROSITE" id="PS01124"/>
    </source>
</evidence>
<dbReference type="PRINTS" id="PR00032">
    <property type="entry name" value="HTHARAC"/>
</dbReference>
<feature type="domain" description="HTH araC/xylS-type" evidence="4">
    <location>
        <begin position="188"/>
        <end position="286"/>
    </location>
</feature>
<comment type="caution">
    <text evidence="5">The sequence shown here is derived from an EMBL/GenBank/DDBJ whole genome shotgun (WGS) entry which is preliminary data.</text>
</comment>
<dbReference type="SMART" id="SM00342">
    <property type="entry name" value="HTH_ARAC"/>
    <property type="match status" value="1"/>
</dbReference>
<dbReference type="EMBL" id="VOHS01000008">
    <property type="protein sequence ID" value="TWW00423.1"/>
    <property type="molecule type" value="Genomic_DNA"/>
</dbReference>
<evidence type="ECO:0000313" key="6">
    <source>
        <dbReference type="Proteomes" id="UP000318815"/>
    </source>
</evidence>
<dbReference type="PANTHER" id="PTHR43280">
    <property type="entry name" value="ARAC-FAMILY TRANSCRIPTIONAL REGULATOR"/>
    <property type="match status" value="1"/>
</dbReference>
<dbReference type="RefSeq" id="WP_146305023.1">
    <property type="nucleotide sequence ID" value="NZ_VOHS01000008.1"/>
</dbReference>
<evidence type="ECO:0000256" key="3">
    <source>
        <dbReference type="ARBA" id="ARBA00023163"/>
    </source>
</evidence>
<evidence type="ECO:0000313" key="5">
    <source>
        <dbReference type="EMBL" id="TWW00423.1"/>
    </source>
</evidence>
<dbReference type="InterPro" id="IPR018060">
    <property type="entry name" value="HTH_AraC"/>
</dbReference>
<keyword evidence="3" id="KW-0804">Transcription</keyword>
<gene>
    <name evidence="5" type="ORF">FEF09_10245</name>
</gene>
<dbReference type="InterPro" id="IPR009057">
    <property type="entry name" value="Homeodomain-like_sf"/>
</dbReference>
<sequence length="289" mass="33877">MKGQKKRQTINNTFLQEDSIGLEIFTMEELHEQHYALLSQPLRTNTYQVLIFFTAIPHHAIDFSPVIIRPYSTFFVRKGRVHTFDPHARYEGIVINFTEDFACRDEHDLILLHQHPLFNGGGQIDLQDIDTYREMIETMMAESRKPKDEFSRMFLRNLLQNFLILSGREYTATHPFNHMKGPDMQYVQRYNVLIEKHYKTVRTVAGYAAILRITEKRLNQATTNVSGRSPKQLIDDYIMIAAKRLLSFTIMTVKEIGFELGFSQTTHFIKYFTKHTGLSPASFRQQQYI</sequence>
<dbReference type="GO" id="GO:0003700">
    <property type="term" value="F:DNA-binding transcription factor activity"/>
    <property type="evidence" value="ECO:0007669"/>
    <property type="project" value="InterPro"/>
</dbReference>
<proteinExistence type="predicted"/>
<dbReference type="AlphaFoldDB" id="A0A5C6LTB3"/>
<dbReference type="PANTHER" id="PTHR43280:SF32">
    <property type="entry name" value="TRANSCRIPTIONAL REGULATORY PROTEIN"/>
    <property type="match status" value="1"/>
</dbReference>
<dbReference type="Proteomes" id="UP000318815">
    <property type="component" value="Unassembled WGS sequence"/>
</dbReference>
<reference evidence="5 6" key="1">
    <citation type="submission" date="2019-08" db="EMBL/GenBank/DDBJ databases">
        <title>Whole genome sequencing of chitin degrading bacteria Chitinophaga pinensis YS16.</title>
        <authorList>
            <person name="Singh R.P."/>
            <person name="Manchanda G."/>
            <person name="Maurya I.K."/>
            <person name="Joshi N.K."/>
            <person name="Srivastava A.K."/>
        </authorList>
    </citation>
    <scope>NUCLEOTIDE SEQUENCE [LARGE SCALE GENOMIC DNA]</scope>
    <source>
        <strain evidence="5 6">YS-16</strain>
    </source>
</reference>
<accession>A0A5C6LTB3</accession>
<keyword evidence="1" id="KW-0805">Transcription regulation</keyword>
<organism evidence="5 6">
    <name type="scientific">Chitinophaga pinensis</name>
    <dbReference type="NCBI Taxonomy" id="79329"/>
    <lineage>
        <taxon>Bacteria</taxon>
        <taxon>Pseudomonadati</taxon>
        <taxon>Bacteroidota</taxon>
        <taxon>Chitinophagia</taxon>
        <taxon>Chitinophagales</taxon>
        <taxon>Chitinophagaceae</taxon>
        <taxon>Chitinophaga</taxon>
    </lineage>
</organism>
<evidence type="ECO:0000256" key="1">
    <source>
        <dbReference type="ARBA" id="ARBA00023015"/>
    </source>
</evidence>
<evidence type="ECO:0000256" key="2">
    <source>
        <dbReference type="ARBA" id="ARBA00023125"/>
    </source>
</evidence>
<dbReference type="PROSITE" id="PS01124">
    <property type="entry name" value="HTH_ARAC_FAMILY_2"/>
    <property type="match status" value="1"/>
</dbReference>